<protein>
    <submittedName>
        <fullName evidence="1">Head-tail connector protein</fullName>
    </submittedName>
</protein>
<dbReference type="InterPro" id="IPR006450">
    <property type="entry name" value="Phage_HK97_gp6-like"/>
</dbReference>
<name>A0ABW4M8G2_9HYPH</name>
<dbReference type="Gene3D" id="1.10.3230.30">
    <property type="entry name" value="Phage gp6-like head-tail connector protein"/>
    <property type="match status" value="1"/>
</dbReference>
<dbReference type="Proteomes" id="UP001597322">
    <property type="component" value="Unassembled WGS sequence"/>
</dbReference>
<evidence type="ECO:0000313" key="2">
    <source>
        <dbReference type="Proteomes" id="UP001597322"/>
    </source>
</evidence>
<dbReference type="NCBIfam" id="TIGR02215">
    <property type="entry name" value="phage_chp_gp8"/>
    <property type="match status" value="1"/>
</dbReference>
<keyword evidence="2" id="KW-1185">Reference proteome</keyword>
<dbReference type="Pfam" id="PF05135">
    <property type="entry name" value="Phage_connect_1"/>
    <property type="match status" value="1"/>
</dbReference>
<dbReference type="RefSeq" id="WP_377402394.1">
    <property type="nucleotide sequence ID" value="NZ_JBHUEQ010000025.1"/>
</dbReference>
<proteinExistence type="predicted"/>
<organism evidence="1 2">
    <name type="scientific">Rhizobium helianthi</name>
    <dbReference type="NCBI Taxonomy" id="1132695"/>
    <lineage>
        <taxon>Bacteria</taxon>
        <taxon>Pseudomonadati</taxon>
        <taxon>Pseudomonadota</taxon>
        <taxon>Alphaproteobacteria</taxon>
        <taxon>Hyphomicrobiales</taxon>
        <taxon>Rhizobiaceae</taxon>
        <taxon>Rhizobium/Agrobacterium group</taxon>
        <taxon>Rhizobium</taxon>
    </lineage>
</organism>
<dbReference type="CDD" id="cd08054">
    <property type="entry name" value="gp6"/>
    <property type="match status" value="1"/>
</dbReference>
<dbReference type="InterPro" id="IPR011738">
    <property type="entry name" value="Phage_CHP"/>
</dbReference>
<reference evidence="2" key="1">
    <citation type="journal article" date="2019" name="Int. J. Syst. Evol. Microbiol.">
        <title>The Global Catalogue of Microorganisms (GCM) 10K type strain sequencing project: providing services to taxonomists for standard genome sequencing and annotation.</title>
        <authorList>
            <consortium name="The Broad Institute Genomics Platform"/>
            <consortium name="The Broad Institute Genome Sequencing Center for Infectious Disease"/>
            <person name="Wu L."/>
            <person name="Ma J."/>
        </authorList>
    </citation>
    <scope>NUCLEOTIDE SEQUENCE [LARGE SCALE GENOMIC DNA]</scope>
    <source>
        <strain evidence="2">CG52</strain>
    </source>
</reference>
<dbReference type="InterPro" id="IPR021146">
    <property type="entry name" value="Phage_gp6-like_head-tail"/>
</dbReference>
<accession>A0ABW4M8G2</accession>
<sequence length="189" mass="21013">MTYALIEPPQAEVLTLGQVKAHLRIDTSAEDDLLQQLIATAREHLERETGLCLLRQKLRLYLDRWPKDGVVQIIRGPVQAIDAATIYEADGKPVNVSLDDHLLDGQARPARLWLRSPPLPGQAVNGIEIDFTAGFGESGAEVPDPLKRAMLMHIALMYAYRGVLAPEQQPGGVPEGYERLLAAYRMRRL</sequence>
<dbReference type="EMBL" id="JBHUEQ010000025">
    <property type="protein sequence ID" value="MFD1746546.1"/>
    <property type="molecule type" value="Genomic_DNA"/>
</dbReference>
<dbReference type="NCBIfam" id="TIGR01560">
    <property type="entry name" value="put_DNA_pack"/>
    <property type="match status" value="1"/>
</dbReference>
<evidence type="ECO:0000313" key="1">
    <source>
        <dbReference type="EMBL" id="MFD1746546.1"/>
    </source>
</evidence>
<gene>
    <name evidence="1" type="ORF">ACFSE1_13825</name>
</gene>
<comment type="caution">
    <text evidence="1">The sequence shown here is derived from an EMBL/GenBank/DDBJ whole genome shotgun (WGS) entry which is preliminary data.</text>
</comment>